<organism evidence="6 7">
    <name type="scientific">Lachnellula subtilissima</name>
    <dbReference type="NCBI Taxonomy" id="602034"/>
    <lineage>
        <taxon>Eukaryota</taxon>
        <taxon>Fungi</taxon>
        <taxon>Dikarya</taxon>
        <taxon>Ascomycota</taxon>
        <taxon>Pezizomycotina</taxon>
        <taxon>Leotiomycetes</taxon>
        <taxon>Helotiales</taxon>
        <taxon>Lachnaceae</taxon>
        <taxon>Lachnellula</taxon>
    </lineage>
</organism>
<comment type="caution">
    <text evidence="6">The sequence shown here is derived from an EMBL/GenBank/DDBJ whole genome shotgun (WGS) entry which is preliminary data.</text>
</comment>
<protein>
    <submittedName>
        <fullName evidence="6">Reducing polyketide synthase</fullName>
    </submittedName>
</protein>
<evidence type="ECO:0000313" key="7">
    <source>
        <dbReference type="Proteomes" id="UP000462212"/>
    </source>
</evidence>
<keyword evidence="1 3" id="KW-0808">Transferase</keyword>
<dbReference type="InterPro" id="IPR050091">
    <property type="entry name" value="PKS_NRPS_Biosynth_Enz"/>
</dbReference>
<name>A0A8H8RWA4_9HELO</name>
<feature type="compositionally biased region" description="Polar residues" evidence="4">
    <location>
        <begin position="299"/>
        <end position="313"/>
    </location>
</feature>
<feature type="domain" description="Ketosynthase family 3 (KS3)" evidence="5">
    <location>
        <begin position="19"/>
        <end position="372"/>
    </location>
</feature>
<accession>A0A8H8RWA4</accession>
<dbReference type="PROSITE" id="PS00606">
    <property type="entry name" value="KS3_1"/>
    <property type="match status" value="1"/>
</dbReference>
<feature type="region of interest" description="Disordered" evidence="4">
    <location>
        <begin position="298"/>
        <end position="320"/>
    </location>
</feature>
<dbReference type="InterPro" id="IPR014031">
    <property type="entry name" value="Ketoacyl_synth_C"/>
</dbReference>
<dbReference type="GO" id="GO:0044550">
    <property type="term" value="P:secondary metabolite biosynthetic process"/>
    <property type="evidence" value="ECO:0007669"/>
    <property type="project" value="TreeGrafter"/>
</dbReference>
<evidence type="ECO:0000313" key="6">
    <source>
        <dbReference type="EMBL" id="TVY43111.1"/>
    </source>
</evidence>
<dbReference type="GO" id="GO:0016491">
    <property type="term" value="F:oxidoreductase activity"/>
    <property type="evidence" value="ECO:0007669"/>
    <property type="project" value="UniProtKB-KW"/>
</dbReference>
<dbReference type="InterPro" id="IPR020841">
    <property type="entry name" value="PKS_Beta-ketoAc_synthase_dom"/>
</dbReference>
<dbReference type="InterPro" id="IPR016039">
    <property type="entry name" value="Thiolase-like"/>
</dbReference>
<gene>
    <name evidence="6" type="primary">FUB1_0</name>
    <name evidence="6" type="ORF">LSUB1_G003137</name>
</gene>
<dbReference type="GO" id="GO:0004315">
    <property type="term" value="F:3-oxoacyl-[acyl-carrier-protein] synthase activity"/>
    <property type="evidence" value="ECO:0007669"/>
    <property type="project" value="InterPro"/>
</dbReference>
<reference evidence="6 7" key="1">
    <citation type="submission" date="2018-05" db="EMBL/GenBank/DDBJ databases">
        <title>Genome sequencing and assembly of the regulated plant pathogen Lachnellula willkommii and related sister species for the development of diagnostic species identification markers.</title>
        <authorList>
            <person name="Giroux E."/>
            <person name="Bilodeau G."/>
        </authorList>
    </citation>
    <scope>NUCLEOTIDE SEQUENCE [LARGE SCALE GENOMIC DNA]</scope>
    <source>
        <strain evidence="6 7">CBS 197.66</strain>
    </source>
</reference>
<proteinExistence type="inferred from homology"/>
<dbReference type="SMART" id="SM00825">
    <property type="entry name" value="PKS_KS"/>
    <property type="match status" value="1"/>
</dbReference>
<sequence>MPEKLPALRPMNGDDKDTREAIAIIGLSFKFPQEATSAQYFWEMLMQGRTASTETPKSRMHTGAFRLSGGRQFDKVNTTSFIIIFRDDIAAFDAPFFSISREEAETMDPQQRALLETTYRAFENCKTFQASIKTSLIPSSWPTDGEVSGSKTSVFVGNFTDDYKMMYCKDPEQPFQYGATGCLMSVLSSRLSWFFNLTGQSLSLDSACSSSLTAVDIACQNLLGKESDMSIVGASNLIFSPDMMLLLSSFNVLSPQGRSFVFDERANGYTRGEGHAVLILKRFSDALNDGDCIRAVIRSSGSNQDGHTPNGMAQPSRKAQESLIRHTYEKAGLTLSRTMFVEAHGTGTRLGDAVEVNAIGNSFKSSRGEVVP</sequence>
<dbReference type="OrthoDB" id="329835at2759"/>
<dbReference type="AlphaFoldDB" id="A0A8H8RWA4"/>
<dbReference type="PANTHER" id="PTHR43775:SF29">
    <property type="entry name" value="ASPERFURANONE POLYKETIDE SYNTHASE AFOG-RELATED"/>
    <property type="match status" value="1"/>
</dbReference>
<dbReference type="PROSITE" id="PS52004">
    <property type="entry name" value="KS3_2"/>
    <property type="match status" value="1"/>
</dbReference>
<dbReference type="GO" id="GO:0006633">
    <property type="term" value="P:fatty acid biosynthetic process"/>
    <property type="evidence" value="ECO:0007669"/>
    <property type="project" value="InterPro"/>
</dbReference>
<dbReference type="InterPro" id="IPR018201">
    <property type="entry name" value="Ketoacyl_synth_AS"/>
</dbReference>
<dbReference type="GO" id="GO:0004312">
    <property type="term" value="F:fatty acid synthase activity"/>
    <property type="evidence" value="ECO:0007669"/>
    <property type="project" value="TreeGrafter"/>
</dbReference>
<dbReference type="Pfam" id="PF02801">
    <property type="entry name" value="Ketoacyl-synt_C"/>
    <property type="match status" value="1"/>
</dbReference>
<dbReference type="Pfam" id="PF00109">
    <property type="entry name" value="ketoacyl-synt"/>
    <property type="match status" value="1"/>
</dbReference>
<evidence type="ECO:0000256" key="4">
    <source>
        <dbReference type="SAM" id="MobiDB-lite"/>
    </source>
</evidence>
<dbReference type="Gene3D" id="3.40.47.10">
    <property type="match status" value="1"/>
</dbReference>
<evidence type="ECO:0000256" key="2">
    <source>
        <dbReference type="ARBA" id="ARBA00023002"/>
    </source>
</evidence>
<dbReference type="CDD" id="cd00833">
    <property type="entry name" value="PKS"/>
    <property type="match status" value="1"/>
</dbReference>
<comment type="similarity">
    <text evidence="3">Belongs to the thiolase-like superfamily. Beta-ketoacyl-ACP synthases family.</text>
</comment>
<keyword evidence="2" id="KW-0560">Oxidoreductase</keyword>
<dbReference type="SUPFAM" id="SSF53901">
    <property type="entry name" value="Thiolase-like"/>
    <property type="match status" value="1"/>
</dbReference>
<dbReference type="PANTHER" id="PTHR43775">
    <property type="entry name" value="FATTY ACID SYNTHASE"/>
    <property type="match status" value="1"/>
</dbReference>
<evidence type="ECO:0000256" key="3">
    <source>
        <dbReference type="RuleBase" id="RU003694"/>
    </source>
</evidence>
<dbReference type="Proteomes" id="UP000462212">
    <property type="component" value="Unassembled WGS sequence"/>
</dbReference>
<evidence type="ECO:0000259" key="5">
    <source>
        <dbReference type="PROSITE" id="PS52004"/>
    </source>
</evidence>
<dbReference type="InterPro" id="IPR014030">
    <property type="entry name" value="Ketoacyl_synth_N"/>
</dbReference>
<evidence type="ECO:0000256" key="1">
    <source>
        <dbReference type="ARBA" id="ARBA00022679"/>
    </source>
</evidence>
<dbReference type="EMBL" id="QGMJ01000074">
    <property type="protein sequence ID" value="TVY43111.1"/>
    <property type="molecule type" value="Genomic_DNA"/>
</dbReference>
<keyword evidence="7" id="KW-1185">Reference proteome</keyword>